<sequence length="493" mass="55250">HGVLASRSRLHCPSPQNQRLSKTTPFIPMRAFLTFSCVANFNSLTASLRSTNNNRSEGATPSKQTNLDFSGGQQHATQSELNRLIARHVVESMLPLSTVESESFRALVAKIPPPCRKTFTKYIDDQYTKMNMELKKPFAEFEHVSTTADIWTAHSKSCLGVTVHWINPHSMEQGKAALACRRFRGPHTHDNIALELDNIHSSYVEERDSDEDDEDEVTFLNINDILRTSDDNDGRDVVITLPPHQRCASHILNLDSCADVDKWLLVVQSRSTLAAETVDDVISKKLLVPCTTRWNSFIHALARISEISVVELNTISYNFGLTAITEREHQFIREYCPVMRPLTVALDILQREDNCFPGTLLPMLVTLMLKTLERKSGLQILVDLPDAIVRVRTSIYLTSLICSTEAKEDEFFFFEEDEGDTSATAEGQVTDYFKSGAQAINSLNGFPLIKKISIRFNAATPSSAPVERLFSLGKCSLQRGTGSQIRGLKDFCF</sequence>
<evidence type="ECO:0000313" key="2">
    <source>
        <dbReference type="Ensembl" id="ENSPMGP00000017663.1"/>
    </source>
</evidence>
<protein>
    <recommendedName>
        <fullName evidence="4">HAT C-terminal dimerisation domain-containing protein</fullName>
    </recommendedName>
</protein>
<dbReference type="SUPFAM" id="SSF53098">
    <property type="entry name" value="Ribonuclease H-like"/>
    <property type="match status" value="1"/>
</dbReference>
<feature type="region of interest" description="Disordered" evidence="1">
    <location>
        <begin position="50"/>
        <end position="73"/>
    </location>
</feature>
<feature type="region of interest" description="Disordered" evidence="1">
    <location>
        <begin position="1"/>
        <end position="21"/>
    </location>
</feature>
<dbReference type="Ensembl" id="ENSPMGT00000018846.1">
    <property type="protein sequence ID" value="ENSPMGP00000017663.1"/>
    <property type="gene ID" value="ENSPMGG00000014287.1"/>
</dbReference>
<dbReference type="PANTHER" id="PTHR47501:SF5">
    <property type="entry name" value="HAT C-TERMINAL DIMERISATION DOMAIN-CONTAINING PROTEIN"/>
    <property type="match status" value="1"/>
</dbReference>
<dbReference type="PANTHER" id="PTHR47501">
    <property type="entry name" value="TRANSPOSASE-RELATED"/>
    <property type="match status" value="1"/>
</dbReference>
<reference evidence="2" key="2">
    <citation type="submission" date="2025-09" db="UniProtKB">
        <authorList>
            <consortium name="Ensembl"/>
        </authorList>
    </citation>
    <scope>IDENTIFICATION</scope>
</reference>
<dbReference type="AlphaFoldDB" id="A0A3B4AKK2"/>
<evidence type="ECO:0000313" key="3">
    <source>
        <dbReference type="Proteomes" id="UP000261520"/>
    </source>
</evidence>
<organism evidence="2 3">
    <name type="scientific">Periophthalmus magnuspinnatus</name>
    <dbReference type="NCBI Taxonomy" id="409849"/>
    <lineage>
        <taxon>Eukaryota</taxon>
        <taxon>Metazoa</taxon>
        <taxon>Chordata</taxon>
        <taxon>Craniata</taxon>
        <taxon>Vertebrata</taxon>
        <taxon>Euteleostomi</taxon>
        <taxon>Actinopterygii</taxon>
        <taxon>Neopterygii</taxon>
        <taxon>Teleostei</taxon>
        <taxon>Neoteleostei</taxon>
        <taxon>Acanthomorphata</taxon>
        <taxon>Gobiaria</taxon>
        <taxon>Gobiiformes</taxon>
        <taxon>Gobioidei</taxon>
        <taxon>Gobiidae</taxon>
        <taxon>Oxudercinae</taxon>
        <taxon>Periophthalmus</taxon>
    </lineage>
</organism>
<dbReference type="InterPro" id="IPR012337">
    <property type="entry name" value="RNaseH-like_sf"/>
</dbReference>
<evidence type="ECO:0000256" key="1">
    <source>
        <dbReference type="SAM" id="MobiDB-lite"/>
    </source>
</evidence>
<reference evidence="2" key="1">
    <citation type="submission" date="2025-08" db="UniProtKB">
        <authorList>
            <consortium name="Ensembl"/>
        </authorList>
    </citation>
    <scope>IDENTIFICATION</scope>
</reference>
<keyword evidence="3" id="KW-1185">Reference proteome</keyword>
<dbReference type="Proteomes" id="UP000261520">
    <property type="component" value="Unplaced"/>
</dbReference>
<accession>A0A3B4AKK2</accession>
<name>A0A3B4AKK2_9GOBI</name>
<proteinExistence type="predicted"/>
<evidence type="ECO:0008006" key="4">
    <source>
        <dbReference type="Google" id="ProtNLM"/>
    </source>
</evidence>